<dbReference type="PANTHER" id="PTHR23319:SF8">
    <property type="entry name" value="PROTEIN ASTER-A"/>
    <property type="match status" value="1"/>
</dbReference>
<evidence type="ECO:0000256" key="4">
    <source>
        <dbReference type="ARBA" id="ARBA00022824"/>
    </source>
</evidence>
<sequence>HFDINTSLPLPAPSTTPHSGRSTPSSSPSLRKRLQLLPPSRPPPDPEPGTMVEKGSDSSSEKGGVPGTPSTQSLGSRNFIRNSKKMQSWYSMLSPTYKQRNEDFRKLFSKLPEAERLIVDYSCALQREILLQGRLYLSENWICFYSNIFRWETTISIQLKEVTCLKKEKTAKLIPNAIQICTESEKHFFTSFGARDRCFLLIFRLWQNALLEKDPQGSGRCDRPERHHLLGGS</sequence>
<dbReference type="Proteomes" id="UP000002277">
    <property type="component" value="Chromosome 19"/>
</dbReference>
<feature type="domain" description="GRAM" evidence="8">
    <location>
        <begin position="102"/>
        <end position="169"/>
    </location>
</feature>
<evidence type="ECO:0000256" key="6">
    <source>
        <dbReference type="ARBA" id="ARBA00023136"/>
    </source>
</evidence>
<evidence type="ECO:0000256" key="5">
    <source>
        <dbReference type="ARBA" id="ARBA00022989"/>
    </source>
</evidence>
<name>A0A2I3S6W2_PANTR</name>
<dbReference type="InterPro" id="IPR011993">
    <property type="entry name" value="PH-like_dom_sf"/>
</dbReference>
<feature type="region of interest" description="Disordered" evidence="7">
    <location>
        <begin position="1"/>
        <end position="78"/>
    </location>
</feature>
<accession>A0A2I3S6W2</accession>
<dbReference type="GO" id="GO:0005789">
    <property type="term" value="C:endoplasmic reticulum membrane"/>
    <property type="evidence" value="ECO:0007669"/>
    <property type="project" value="UniProtKB-SubCell"/>
</dbReference>
<keyword evidence="4" id="KW-0256">Endoplasmic reticulum</keyword>
<evidence type="ECO:0000256" key="2">
    <source>
        <dbReference type="ARBA" id="ARBA00004586"/>
    </source>
</evidence>
<dbReference type="FunFam" id="2.30.29.30:FF:000008">
    <property type="entry name" value="GRAM domain containing 1B"/>
    <property type="match status" value="1"/>
</dbReference>
<reference evidence="9 10" key="1">
    <citation type="journal article" date="2005" name="Nature">
        <title>Initial sequence of the chimpanzee genome and comparison with the human genome.</title>
        <authorList>
            <consortium name="Chimpanzee sequencing and analysis consortium"/>
        </authorList>
    </citation>
    <scope>NUCLEOTIDE SEQUENCE [LARGE SCALE GENOMIC DNA]</scope>
</reference>
<dbReference type="Ensembl" id="ENSPTRT00000081353.1">
    <property type="protein sequence ID" value="ENSPTRP00000072575.1"/>
    <property type="gene ID" value="ENSPTRG00000010824.6"/>
</dbReference>
<evidence type="ECO:0000313" key="10">
    <source>
        <dbReference type="Proteomes" id="UP000002277"/>
    </source>
</evidence>
<dbReference type="CDD" id="cd13220">
    <property type="entry name" value="PH-GRAM_GRAMDC"/>
    <property type="match status" value="1"/>
</dbReference>
<dbReference type="Gene3D" id="2.30.29.30">
    <property type="entry name" value="Pleckstrin-homology domain (PH domain)/Phosphotyrosine-binding domain (PTB)"/>
    <property type="match status" value="1"/>
</dbReference>
<evidence type="ECO:0000313" key="11">
    <source>
        <dbReference type="VGNC" id="VGNC:2550"/>
    </source>
</evidence>
<dbReference type="InterPro" id="IPR004182">
    <property type="entry name" value="GRAM"/>
</dbReference>
<dbReference type="EMBL" id="AC192150">
    <property type="status" value="NOT_ANNOTATED_CDS"/>
    <property type="molecule type" value="Genomic_DNA"/>
</dbReference>
<reference evidence="9" key="3">
    <citation type="submission" date="2025-09" db="UniProtKB">
        <authorList>
            <consortium name="Ensembl"/>
        </authorList>
    </citation>
    <scope>IDENTIFICATION</scope>
</reference>
<evidence type="ECO:0000256" key="3">
    <source>
        <dbReference type="ARBA" id="ARBA00022692"/>
    </source>
</evidence>
<feature type="compositionally biased region" description="Polar residues" evidence="7">
    <location>
        <begin position="68"/>
        <end position="78"/>
    </location>
</feature>
<evidence type="ECO:0000259" key="8">
    <source>
        <dbReference type="SMART" id="SM00568"/>
    </source>
</evidence>
<proteinExistence type="predicted"/>
<dbReference type="InterPro" id="IPR051482">
    <property type="entry name" value="Cholesterol_transport"/>
</dbReference>
<dbReference type="Bgee" id="ENSPTRG00000010824">
    <property type="expression patterns" value="Expressed in lymph node and 20 other cell types or tissues"/>
</dbReference>
<reference evidence="9" key="2">
    <citation type="submission" date="2025-08" db="UniProtKB">
        <authorList>
            <consortium name="Ensembl"/>
        </authorList>
    </citation>
    <scope>IDENTIFICATION</scope>
</reference>
<dbReference type="VGNC" id="VGNC:2550">
    <property type="gene designation" value="GRAMD1A"/>
</dbReference>
<dbReference type="AlphaFoldDB" id="A0A2I3S6W2"/>
<dbReference type="PANTHER" id="PTHR23319">
    <property type="entry name" value="GRAM DOMAIN CONTAINING 1B, ISOFORM E"/>
    <property type="match status" value="1"/>
</dbReference>
<keyword evidence="6" id="KW-0472">Membrane</keyword>
<keyword evidence="3" id="KW-0812">Transmembrane</keyword>
<dbReference type="GeneTree" id="ENSGT00940000161007"/>
<protein>
    <submittedName>
        <fullName evidence="9">GRAM domain containing 1A</fullName>
    </submittedName>
</protein>
<comment type="subcellular location">
    <subcellularLocation>
        <location evidence="2">Endoplasmic reticulum membrane</location>
    </subcellularLocation>
    <subcellularLocation>
        <location evidence="1">Membrane</location>
        <topology evidence="1">Single-pass membrane protein</topology>
    </subcellularLocation>
</comment>
<keyword evidence="10" id="KW-1185">Reference proteome</keyword>
<evidence type="ECO:0000256" key="1">
    <source>
        <dbReference type="ARBA" id="ARBA00004167"/>
    </source>
</evidence>
<dbReference type="GO" id="GO:0044232">
    <property type="term" value="C:organelle membrane contact site"/>
    <property type="evidence" value="ECO:0007669"/>
    <property type="project" value="UniProtKB-ARBA"/>
</dbReference>
<feature type="compositionally biased region" description="Low complexity" evidence="7">
    <location>
        <begin position="1"/>
        <end position="29"/>
    </location>
</feature>
<organism evidence="9 10">
    <name type="scientific">Pan troglodytes</name>
    <name type="common">Chimpanzee</name>
    <dbReference type="NCBI Taxonomy" id="9598"/>
    <lineage>
        <taxon>Eukaryota</taxon>
        <taxon>Metazoa</taxon>
        <taxon>Chordata</taxon>
        <taxon>Craniata</taxon>
        <taxon>Vertebrata</taxon>
        <taxon>Euteleostomi</taxon>
        <taxon>Mammalia</taxon>
        <taxon>Eutheria</taxon>
        <taxon>Euarchontoglires</taxon>
        <taxon>Primates</taxon>
        <taxon>Haplorrhini</taxon>
        <taxon>Catarrhini</taxon>
        <taxon>Hominidae</taxon>
        <taxon>Pan</taxon>
    </lineage>
</organism>
<dbReference type="SMART" id="SM00568">
    <property type="entry name" value="GRAM"/>
    <property type="match status" value="1"/>
</dbReference>
<evidence type="ECO:0000256" key="7">
    <source>
        <dbReference type="SAM" id="MobiDB-lite"/>
    </source>
</evidence>
<evidence type="ECO:0000313" key="9">
    <source>
        <dbReference type="Ensembl" id="ENSPTRP00000072575.1"/>
    </source>
</evidence>
<keyword evidence="5" id="KW-1133">Transmembrane helix</keyword>
<gene>
    <name evidence="9 11" type="primary">GRAMD1A</name>
</gene>
<dbReference type="Pfam" id="PF02893">
    <property type="entry name" value="GRAM"/>
    <property type="match status" value="1"/>
</dbReference>